<keyword evidence="1" id="KW-0472">Membrane</keyword>
<gene>
    <name evidence="3" type="ORF">PX52LOC_00759</name>
</gene>
<accession>A0A5C1A475</accession>
<dbReference type="Pfam" id="PF01882">
    <property type="entry name" value="DUF58"/>
    <property type="match status" value="1"/>
</dbReference>
<dbReference type="Proteomes" id="UP000324974">
    <property type="component" value="Chromosome"/>
</dbReference>
<feature type="domain" description="DUF58" evidence="2">
    <location>
        <begin position="211"/>
        <end position="322"/>
    </location>
</feature>
<evidence type="ECO:0000313" key="4">
    <source>
        <dbReference type="Proteomes" id="UP000324974"/>
    </source>
</evidence>
<evidence type="ECO:0000313" key="3">
    <source>
        <dbReference type="EMBL" id="QEL13901.1"/>
    </source>
</evidence>
<organism evidence="3 4">
    <name type="scientific">Limnoglobus roseus</name>
    <dbReference type="NCBI Taxonomy" id="2598579"/>
    <lineage>
        <taxon>Bacteria</taxon>
        <taxon>Pseudomonadati</taxon>
        <taxon>Planctomycetota</taxon>
        <taxon>Planctomycetia</taxon>
        <taxon>Gemmatales</taxon>
        <taxon>Gemmataceae</taxon>
        <taxon>Limnoglobus</taxon>
    </lineage>
</organism>
<dbReference type="PANTHER" id="PTHR33608">
    <property type="entry name" value="BLL2464 PROTEIN"/>
    <property type="match status" value="1"/>
</dbReference>
<keyword evidence="1" id="KW-0812">Transmembrane</keyword>
<keyword evidence="1" id="KW-1133">Transmembrane helix</keyword>
<dbReference type="InterPro" id="IPR002881">
    <property type="entry name" value="DUF58"/>
</dbReference>
<dbReference type="EMBL" id="CP042425">
    <property type="protein sequence ID" value="QEL13901.1"/>
    <property type="molecule type" value="Genomic_DNA"/>
</dbReference>
<feature type="transmembrane region" description="Helical" evidence="1">
    <location>
        <begin position="7"/>
        <end position="24"/>
    </location>
</feature>
<keyword evidence="4" id="KW-1185">Reference proteome</keyword>
<dbReference type="KEGG" id="lrs:PX52LOC_00759"/>
<protein>
    <recommendedName>
        <fullName evidence="2">DUF58 domain-containing protein</fullName>
    </recommendedName>
</protein>
<feature type="transmembrane region" description="Helical" evidence="1">
    <location>
        <begin position="30"/>
        <end position="49"/>
    </location>
</feature>
<evidence type="ECO:0000259" key="2">
    <source>
        <dbReference type="Pfam" id="PF01882"/>
    </source>
</evidence>
<evidence type="ECO:0000256" key="1">
    <source>
        <dbReference type="SAM" id="Phobius"/>
    </source>
</evidence>
<dbReference type="AlphaFoldDB" id="A0A5C1A475"/>
<feature type="transmembrane region" description="Helical" evidence="1">
    <location>
        <begin position="429"/>
        <end position="460"/>
    </location>
</feature>
<proteinExistence type="predicted"/>
<reference evidence="4" key="1">
    <citation type="submission" date="2019-08" db="EMBL/GenBank/DDBJ databases">
        <title>Limnoglobus roseus gen. nov., sp. nov., a novel freshwater planctomycete with a giant genome from the family Gemmataceae.</title>
        <authorList>
            <person name="Kulichevskaya I.S."/>
            <person name="Naumoff D.G."/>
            <person name="Miroshnikov K."/>
            <person name="Ivanova A."/>
            <person name="Philippov D.A."/>
            <person name="Hakobyan A."/>
            <person name="Rijpstra I.C."/>
            <person name="Sinninghe Damste J.S."/>
            <person name="Liesack W."/>
            <person name="Dedysh S.N."/>
        </authorList>
    </citation>
    <scope>NUCLEOTIDE SEQUENCE [LARGE SCALE GENOMIC DNA]</scope>
    <source>
        <strain evidence="4">PX52</strain>
    </source>
</reference>
<dbReference type="PANTHER" id="PTHR33608:SF6">
    <property type="entry name" value="BLL2464 PROTEIN"/>
    <property type="match status" value="1"/>
</dbReference>
<dbReference type="OrthoDB" id="9778037at2"/>
<dbReference type="RefSeq" id="WP_149108830.1">
    <property type="nucleotide sequence ID" value="NZ_CP042425.1"/>
</dbReference>
<sequence>MLTSRGWWTVAAAMVLALLGLTGLGDLAPAVPILGVSLVAWFLAEWMIFSYRFRHALPRIEIEREILQGGRPVASAWAKSPCTVRITVTNSGSSRWPLAFLRDRVPEGRKVRAGSNRLVAELKPDEPVEIEYELRSSSAGLFRFEGVEVRLADLGGMFYRRVFLRSPLDVLVLPPLTDEEGKQRADKRFNTLPPPGLHRLRRAGGGGELLDLREYIPGDPPKMIAWKASARRDKLITKVFESDVPVRVMLFLDSSESVRIGPAGDTPVGKLAETASGIAQAAAASRDLVGLTRFDETTSDVLAPARTQVHTIRLLGKLAESAAKLPNPGPREHLELQDVAYPLAQELYPELFDQEVNARPWGMYWLPLLDTRWGWLFVLPIFTWYPYLAFVGYLFVNGIAARPAFQTFNAVVRMTMALRPRFGDVWLNIFGALATFLLILLWPAPVFVLGWFVTGIRGLLNPRKVRTKKRKQMAAIFVALDRDSSGMIERYLRDDEAYAERMGRFLADHHVRIPPKLYDHAGQYRYRCETKATVLANAIIGSVARARDNELYVILADLVDLGDDIAPLLKAVRVARSRHHHVMVVVPWPDDVPPPGAAARKADGERPTAKAVRLDVPLSHRQPGKFIHLALTRGYQQRYEKLRTEMARLGAGVVRVTLDDPVRAVLDRIDRLRGMRSRR</sequence>
<feature type="transmembrane region" description="Helical" evidence="1">
    <location>
        <begin position="373"/>
        <end position="396"/>
    </location>
</feature>
<name>A0A5C1A475_9BACT</name>